<dbReference type="InterPro" id="IPR041550">
    <property type="entry name" value="FASI_helical"/>
</dbReference>
<evidence type="ECO:0000259" key="9">
    <source>
        <dbReference type="PROSITE" id="PS52004"/>
    </source>
</evidence>
<dbReference type="InterPro" id="IPR016035">
    <property type="entry name" value="Acyl_Trfase/lysoPLipase"/>
</dbReference>
<dbReference type="InterPro" id="IPR009081">
    <property type="entry name" value="PP-bd_ACP"/>
</dbReference>
<dbReference type="InterPro" id="IPR047224">
    <property type="entry name" value="FAS_alpha_su_C"/>
</dbReference>
<dbReference type="EMBL" id="JANBOI010000043">
    <property type="protein sequence ID" value="KAJ1735055.1"/>
    <property type="molecule type" value="Genomic_DNA"/>
</dbReference>
<dbReference type="Gene3D" id="3.40.50.720">
    <property type="entry name" value="NAD(P)-binding Rossmann-like Domain"/>
    <property type="match status" value="1"/>
</dbReference>
<keyword evidence="10" id="KW-0012">Acyltransferase</keyword>
<dbReference type="OrthoDB" id="4251012at2759"/>
<dbReference type="Pfam" id="PF02801">
    <property type="entry name" value="Ketoacyl-synt_C"/>
    <property type="match status" value="1"/>
</dbReference>
<keyword evidence="2" id="KW-0597">Phosphoprotein</keyword>
<dbReference type="InterPro" id="IPR040899">
    <property type="entry name" value="Fas_alpha_ACP"/>
</dbReference>
<dbReference type="InterPro" id="IPR036291">
    <property type="entry name" value="NAD(P)-bd_dom_sf"/>
</dbReference>
<evidence type="ECO:0000256" key="4">
    <source>
        <dbReference type="ARBA" id="ARBA00022801"/>
    </source>
</evidence>
<gene>
    <name evidence="10" type="primary">fas2_1</name>
    <name evidence="10" type="ORF">LPJ61_000745</name>
</gene>
<feature type="region of interest" description="Disordered" evidence="7">
    <location>
        <begin position="2258"/>
        <end position="2277"/>
    </location>
</feature>
<keyword evidence="11" id="KW-1185">Reference proteome</keyword>
<dbReference type="InterPro" id="IPR020841">
    <property type="entry name" value="PKS_Beta-ketoAc_synthase_dom"/>
</dbReference>
<keyword evidence="6" id="KW-0560">Oxidoreductase</keyword>
<keyword evidence="5" id="KW-0521">NADP</keyword>
<dbReference type="SMART" id="SM00827">
    <property type="entry name" value="PKS_AT"/>
    <property type="match status" value="1"/>
</dbReference>
<keyword evidence="4" id="KW-0378">Hydrolase</keyword>
<dbReference type="CDD" id="cd00828">
    <property type="entry name" value="elong_cond_enzymes"/>
    <property type="match status" value="1"/>
</dbReference>
<dbReference type="PROSITE" id="PS50075">
    <property type="entry name" value="CARRIER"/>
    <property type="match status" value="1"/>
</dbReference>
<evidence type="ECO:0000256" key="5">
    <source>
        <dbReference type="ARBA" id="ARBA00022857"/>
    </source>
</evidence>
<dbReference type="FunFam" id="3.40.50.720:FF:000168">
    <property type="entry name" value="Fatty acid synthase subunit alpha"/>
    <property type="match status" value="1"/>
</dbReference>
<dbReference type="InterPro" id="IPR016039">
    <property type="entry name" value="Thiolase-like"/>
</dbReference>
<protein>
    <submittedName>
        <fullName evidence="10">Fatty acid synthase alpha subunit Lsd1</fullName>
        <ecNumber evidence="10">2.3.1.86</ecNumber>
    </submittedName>
</protein>
<dbReference type="EC" id="2.3.1.86" evidence="10"/>
<reference evidence="10" key="1">
    <citation type="submission" date="2022-07" db="EMBL/GenBank/DDBJ databases">
        <title>Phylogenomic reconstructions and comparative analyses of Kickxellomycotina fungi.</title>
        <authorList>
            <person name="Reynolds N.K."/>
            <person name="Stajich J.E."/>
            <person name="Barry K."/>
            <person name="Grigoriev I.V."/>
            <person name="Crous P."/>
            <person name="Smith M.E."/>
        </authorList>
    </citation>
    <scope>NUCLEOTIDE SEQUENCE</scope>
    <source>
        <strain evidence="10">BCRC 34381</strain>
    </source>
</reference>
<dbReference type="Pfam" id="PF17951">
    <property type="entry name" value="FAS_meander"/>
    <property type="match status" value="1"/>
</dbReference>
<dbReference type="InterPro" id="IPR002539">
    <property type="entry name" value="MaoC-like_dom"/>
</dbReference>
<dbReference type="Pfam" id="PF01575">
    <property type="entry name" value="MaoC_dehydratas"/>
    <property type="match status" value="1"/>
</dbReference>
<name>A0A9W7YG52_9FUNG</name>
<dbReference type="Gene3D" id="3.30.70.2490">
    <property type="match status" value="1"/>
</dbReference>
<dbReference type="PROSITE" id="PS00606">
    <property type="entry name" value="KS3_1"/>
    <property type="match status" value="1"/>
</dbReference>
<dbReference type="CDD" id="cd08950">
    <property type="entry name" value="KR_fFAS_SDR_c_like"/>
    <property type="match status" value="1"/>
</dbReference>
<evidence type="ECO:0000256" key="6">
    <source>
        <dbReference type="ARBA" id="ARBA00023002"/>
    </source>
</evidence>
<dbReference type="PANTHER" id="PTHR10982">
    <property type="entry name" value="MALONYL COA-ACYL CARRIER PROTEIN TRANSACYLASE"/>
    <property type="match status" value="1"/>
</dbReference>
<keyword evidence="1" id="KW-0596">Phosphopantetheine</keyword>
<dbReference type="Gene3D" id="6.10.60.10">
    <property type="match status" value="1"/>
</dbReference>
<dbReference type="Pfam" id="PF00109">
    <property type="entry name" value="ketoacyl-synt"/>
    <property type="match status" value="1"/>
</dbReference>
<dbReference type="SUPFAM" id="SSF52151">
    <property type="entry name" value="FabD/lysophospholipase-like"/>
    <property type="match status" value="1"/>
</dbReference>
<dbReference type="Gene3D" id="3.40.366.10">
    <property type="entry name" value="Malonyl-Coenzyme A Acyl Carrier Protein, domain 2"/>
    <property type="match status" value="1"/>
</dbReference>
<dbReference type="InterPro" id="IPR018201">
    <property type="entry name" value="Ketoacyl_synth_AS"/>
</dbReference>
<dbReference type="PANTHER" id="PTHR10982:SF21">
    <property type="entry name" value="FATTY ACID SYNTHASE SUBUNIT BETA"/>
    <property type="match status" value="1"/>
</dbReference>
<dbReference type="Gene3D" id="6.10.140.1400">
    <property type="match status" value="1"/>
</dbReference>
<feature type="domain" description="Ketosynthase family 3 (KS3)" evidence="9">
    <location>
        <begin position="2032"/>
        <end position="2571"/>
    </location>
</feature>
<evidence type="ECO:0000256" key="7">
    <source>
        <dbReference type="SAM" id="MobiDB-lite"/>
    </source>
</evidence>
<dbReference type="Gene3D" id="3.40.47.10">
    <property type="match status" value="2"/>
</dbReference>
<dbReference type="GO" id="GO:0004312">
    <property type="term" value="F:fatty acid synthase activity"/>
    <property type="evidence" value="ECO:0007669"/>
    <property type="project" value="InterPro"/>
</dbReference>
<feature type="region of interest" description="Disordered" evidence="7">
    <location>
        <begin position="1075"/>
        <end position="1097"/>
    </location>
</feature>
<dbReference type="CDD" id="cd03447">
    <property type="entry name" value="FAS_MaoC"/>
    <property type="match status" value="1"/>
</dbReference>
<dbReference type="InterPro" id="IPR001227">
    <property type="entry name" value="Ac_transferase_dom_sf"/>
</dbReference>
<dbReference type="Pfam" id="PF22235">
    <property type="entry name" value="FAS1_thioest_ins"/>
    <property type="match status" value="1"/>
</dbReference>
<dbReference type="SUPFAM" id="SSF53901">
    <property type="entry name" value="Thiolase-like"/>
    <property type="match status" value="2"/>
</dbReference>
<dbReference type="Pfam" id="PF00698">
    <property type="entry name" value="Acyl_transf_1"/>
    <property type="match status" value="1"/>
</dbReference>
<evidence type="ECO:0000259" key="8">
    <source>
        <dbReference type="PROSITE" id="PS50075"/>
    </source>
</evidence>
<dbReference type="GO" id="GO:0005835">
    <property type="term" value="C:fatty acid synthase complex"/>
    <property type="evidence" value="ECO:0007669"/>
    <property type="project" value="InterPro"/>
</dbReference>
<evidence type="ECO:0000256" key="2">
    <source>
        <dbReference type="ARBA" id="ARBA00022553"/>
    </source>
</evidence>
<proteinExistence type="predicted"/>
<dbReference type="InterPro" id="IPR050830">
    <property type="entry name" value="Fungal_FAS"/>
</dbReference>
<dbReference type="FunFam" id="3.90.25.70:FF:000001">
    <property type="entry name" value="Fatty acid synthase subunit alpha"/>
    <property type="match status" value="1"/>
</dbReference>
<comment type="caution">
    <text evidence="10">The sequence shown here is derived from an EMBL/GenBank/DDBJ whole genome shotgun (WGS) entry which is preliminary data.</text>
</comment>
<dbReference type="SUPFAM" id="SSF51735">
    <property type="entry name" value="NAD(P)-binding Rossmann-fold domains"/>
    <property type="match status" value="1"/>
</dbReference>
<evidence type="ECO:0000313" key="11">
    <source>
        <dbReference type="Proteomes" id="UP001143981"/>
    </source>
</evidence>
<dbReference type="Gene3D" id="3.30.1120.100">
    <property type="match status" value="1"/>
</dbReference>
<dbReference type="Gene3D" id="3.90.25.70">
    <property type="match status" value="1"/>
</dbReference>
<dbReference type="InterPro" id="IPR014043">
    <property type="entry name" value="Acyl_transferase_dom"/>
</dbReference>
<evidence type="ECO:0000313" key="10">
    <source>
        <dbReference type="EMBL" id="KAJ1735055.1"/>
    </source>
</evidence>
<sequence length="2640" mass="287110">GYLGDVPAPRAVPPHVRVESTETERVYMLPKTKAQLPGDEAWLETLAGSELGWLRALLMAPVVVQGYKYASNAARRVLRPRAGQILRVALEDGQPQAVEVINGSGAKALDIAIDSADSTIRFNMYSAPRGRECRLELLFRHQAAMPYAPIHEVMEGRNERIKRFYAQVWFDNSREAEDIIAQAGHGGQLHIGRATSVDRSAIKDFCYAIGHVSDKYTAAGNVPTVAPLDFAIRAFWPALCKCLMSPVCDGDLTSLVHLSNEFRVVPGAPPMGPDQQLSSEAEIVEVTDSASGRTVRVKGHVTRAGEPIVAIDTSFFFRGQAADYSRNFRHVHEQPLELEISDMSLLALLRSREWFVPVPGMEPLIAVGTTLHFALESRYNFKSATVHAYATTCGAVLACSPSSGRIKVADVDFESADSYGSLVMRFLHKHGRPVGDRRQLFSDVRNLVTAGKRRMAVVQVPDNNQAYSDASTDHNPIHTNEYFADLVALPATIAHGMWTSAAARKCLQNVVADGQPERVVAYGTTFVDMVLPGKQLETRIHHSGVVNGRMLVDVEAYVDDTKVLAGTAEVEQAPTAFAFTGQGAHAPGMGMGLYASSRVARGVWDSADTFMRDTYGIPLLDIVQSNPTSHTVHFVGPRGARIRDNYRSMVYEYSASDGSRLITRPLFVDITETTESFTFYSPRGLLYATQFTQAAMLICEVAEFSHIYTSGVVPETAVYAGHSLGEYAGLTAIGQVFTPETAADIGFCRGLTMQQSVRRDAQGQSIYAMVAVSTARVALWFTPDDLERVVAAIKQHGDYDGLLEVVNYNVRNMQYVVSGELVLLEALGQMLSALGVEDGLPDGLAPLARSAVKAALSRRSQDAHFELQRTKATIPIPGIDVPFHSSLLHAGVWSFRKMLQSKIKPQQVSISRLCGRYIPNLTARPFDIGREYLEAVLALTGSAPLVQLLDTYDAERVACDPVYAQHVAYVLLIEVLSHQFSSPVRWIETQDVLLAGNLAVARFIEIGPSGVLCNMLRRTLDGAVYAPGGPEILCSATDMDRILFQDADVQPDKADAAPALAEPAGSSGAQALPEALQAEPDAPGAAEPSCAAREVPEAATPPLEVIRALVAYKLKIVLESVTAATAIKDLVGGKSTLQNEIVGDLQKEFGGDFPDKPEELPLAELAQSLALADGALGRVSTGLIARMLTSKMPGGYTKSSVCQHLQSAFGLGQQRQQALLLVALTMEPAARLDSEASAKDWLATAAKAYAKLAGISLSSTPAPGARRAAGSAGPVAVINSAEFTAAQKAQRQLAKRTMHALAAYLGLNIDPATDAASDSDKGGPATAPPAASAAASDLDIWAAEYGQDYCDAIRPAFSSQMVRQYDSYWNWARQDLIELYYAIIEGRITKMDLSMSSHCLRLMNRVTSSLVDVLKHIVSCSQQSSAPAQLLARKYGAGLIKQCTLGMGAAPAYQFTERHLAPRLRVNASGEHEYFEVDRPGEKSVRDYVDAVFSLGDFAKPASDIAGEALGAVLEGLGLPRAGPGKRSVRAPPPMVHLRSWAAGAACWSYDAAKSARLRAILDDICENGLSLAGRRALVTGCGRGSIGAEVLKGLLESGAQVVATTSSYSPSTTRYFQEMYQRHGSRGSSLVLLPFNQASRQDVSQLVEYIYADSSRGKGLGWDLDYVLPFAAIPELGHDITDLGPRSELAHRAMLTNVLRLLGEVASQKAKRRLDMHPTLAILPLSPNHGIFGSDGHYAESKIGLETLLHRWHSEPAWSPYVSVAGAAIGWTRGTGLMSGNNLVAECVERVGVRTFTAPEMAFNILGLLHPRAYAMAAQEPVWADMSGRFQCYPEVAGTIAALRRALAEMRSIVKVTTDDFHADFSTNADEETERVYRLRTIDPRANHRLRLPEVKRYEQLAHLRHLQGMVNLDQVVVVAGYGEVGPYGSAETRWEMEAHGEFSLEGCIELAWIMGYIKHFNGKHRKTGKVYTGWVDAQTEEPVADRHIKQRYERLVLEHTGIRLVEPEGMDGYDPSKKSLLRELQIEHDMEPFDATEEEARQFKLRNGDRVRIWENKAAGGGQWLVRLLKGATLMVPKALRFDRLVAAQVPAGWDPVRYGIPKSIADQLDRVTWYALVATTEALVRAGITDPYEMYRYVHVSEVGSSAGTALGGMNSTRRVYFERHCDRDQRPDVYQESFLTTPSAWVNMLLLSAAGPIKTTIGACASGVASIDVAVDTILSGKAKVMLAGSSDTIGEESAFEFAQMNATSNTLSEFQQGRAPSEMSRPCTSTRSGFMESEGSGIAVLMSAAIAIEMGAPIHGVLAMTGTATDKEGRSVPAPGKGVLTSAREAVPSQARIQALDIGYRRRQLELQLKQIREWAAQERKLALQDAQAASRAQPAAHPAARASQERASVPKEQLGFIDAEAKRQSDAALDLWGNSFWKRNPHISPLRGALAVWGLTVDDIGVASMHGTSTKANDTNESEIIERQLRHLGRTPGNVVFAVCQKYLTGHPKGPAAMWMLNGVMQTLRTGIVPGNRNADNIAAELESCEYIVYPSRSIQTPGIKAALLKSFGFGQVGAECLVVHPDYLLAVLSREQLDEYRSKAAKREAHVYRYWHNVLTGAHPLVQIKDAPPYTADMEEQVYLDPVGRIGRE</sequence>
<dbReference type="GO" id="GO:0019171">
    <property type="term" value="F:(3R)-hydroxyacyl-[acyl-carrier-protein] dehydratase activity"/>
    <property type="evidence" value="ECO:0007669"/>
    <property type="project" value="InterPro"/>
</dbReference>
<keyword evidence="3 10" id="KW-0808">Transferase</keyword>
<feature type="non-terminal residue" evidence="10">
    <location>
        <position position="1"/>
    </location>
</feature>
<dbReference type="InterPro" id="IPR029069">
    <property type="entry name" value="HotDog_dom_sf"/>
</dbReference>
<evidence type="ECO:0000256" key="3">
    <source>
        <dbReference type="ARBA" id="ARBA00022679"/>
    </source>
</evidence>
<dbReference type="InterPro" id="IPR014031">
    <property type="entry name" value="Ketoacyl_synth_C"/>
</dbReference>
<feature type="domain" description="Carrier" evidence="8">
    <location>
        <begin position="1097"/>
        <end position="1176"/>
    </location>
</feature>
<evidence type="ECO:0000256" key="1">
    <source>
        <dbReference type="ARBA" id="ARBA00022450"/>
    </source>
</evidence>
<dbReference type="Pfam" id="PF18325">
    <property type="entry name" value="Fas_alpha_ACP"/>
    <property type="match status" value="1"/>
</dbReference>
<dbReference type="GO" id="GO:0004315">
    <property type="term" value="F:3-oxoacyl-[acyl-carrier-protein] synthase activity"/>
    <property type="evidence" value="ECO:0007669"/>
    <property type="project" value="InterPro"/>
</dbReference>
<accession>A0A9W7YG52</accession>
<dbReference type="InterPro" id="IPR003965">
    <property type="entry name" value="Fatty_acid_synthase"/>
</dbReference>
<organism evidence="10 11">
    <name type="scientific">Coemansia biformis</name>
    <dbReference type="NCBI Taxonomy" id="1286918"/>
    <lineage>
        <taxon>Eukaryota</taxon>
        <taxon>Fungi</taxon>
        <taxon>Fungi incertae sedis</taxon>
        <taxon>Zoopagomycota</taxon>
        <taxon>Kickxellomycotina</taxon>
        <taxon>Kickxellomycetes</taxon>
        <taxon>Kickxellales</taxon>
        <taxon>Kickxellaceae</taxon>
        <taxon>Coemansia</taxon>
    </lineage>
</organism>
<dbReference type="GO" id="GO:0016787">
    <property type="term" value="F:hydrolase activity"/>
    <property type="evidence" value="ECO:0007669"/>
    <property type="project" value="UniProtKB-KW"/>
</dbReference>
<dbReference type="SUPFAM" id="SSF54637">
    <property type="entry name" value="Thioesterase/thiol ester dehydrase-isomerase"/>
    <property type="match status" value="2"/>
</dbReference>
<feature type="compositionally biased region" description="Low complexity" evidence="7">
    <location>
        <begin position="2376"/>
        <end position="2397"/>
    </location>
</feature>
<dbReference type="Gene3D" id="3.10.129.10">
    <property type="entry name" value="Hotdog Thioesterase"/>
    <property type="match status" value="1"/>
</dbReference>
<dbReference type="PROSITE" id="PS52004">
    <property type="entry name" value="KS3_2"/>
    <property type="match status" value="1"/>
</dbReference>
<dbReference type="GO" id="GO:0004321">
    <property type="term" value="F:fatty-acyl-CoA synthase activity"/>
    <property type="evidence" value="ECO:0007669"/>
    <property type="project" value="UniProtKB-EC"/>
</dbReference>
<dbReference type="Pfam" id="PF18314">
    <property type="entry name" value="FAS_I_H"/>
    <property type="match status" value="1"/>
</dbReference>
<dbReference type="InterPro" id="IPR040883">
    <property type="entry name" value="FAS_meander"/>
</dbReference>
<dbReference type="GO" id="GO:0008897">
    <property type="term" value="F:holo-[acyl-carrier-protein] synthase activity"/>
    <property type="evidence" value="ECO:0007669"/>
    <property type="project" value="InterPro"/>
</dbReference>
<feature type="region of interest" description="Disordered" evidence="7">
    <location>
        <begin position="2375"/>
        <end position="2399"/>
    </location>
</feature>
<dbReference type="InterPro" id="IPR014030">
    <property type="entry name" value="Ketoacyl_synth_N"/>
</dbReference>
<dbReference type="GO" id="GO:0006633">
    <property type="term" value="P:fatty acid biosynthetic process"/>
    <property type="evidence" value="ECO:0007669"/>
    <property type="project" value="InterPro"/>
</dbReference>
<dbReference type="PRINTS" id="PR01483">
    <property type="entry name" value="FASYNTHASE"/>
</dbReference>
<dbReference type="Proteomes" id="UP001143981">
    <property type="component" value="Unassembled WGS sequence"/>
</dbReference>
<dbReference type="FunFam" id="3.30.70.2490:FF:000001">
    <property type="entry name" value="Fatty acid synthase subunit alpha"/>
    <property type="match status" value="1"/>
</dbReference>
<dbReference type="GO" id="GO:0016491">
    <property type="term" value="F:oxidoreductase activity"/>
    <property type="evidence" value="ECO:0007669"/>
    <property type="project" value="UniProtKB-KW"/>
</dbReference>